<dbReference type="InParanoid" id="F9X4I8"/>
<dbReference type="RefSeq" id="XP_003855001.1">
    <property type="nucleotide sequence ID" value="XM_003854953.1"/>
</dbReference>
<feature type="region of interest" description="Disordered" evidence="1">
    <location>
        <begin position="42"/>
        <end position="91"/>
    </location>
</feature>
<protein>
    <submittedName>
        <fullName evidence="2">Uncharacterized protein</fullName>
    </submittedName>
</protein>
<sequence length="258" mass="27919">MPPILTGPNAVAQPPETSSIDPPPSLAWSFRHDSQQWELVPTRPRELSSVTVTSSRTSIGSCGSHDTTRRGLGSASTAATSRDASDGRPSWANVGHLAMLRLDSGVVEEDEGRTMDTKSVAKEVEGETMPTRAESEGQEPRSPRRGLTPDAAAKRSEERHPYKSTAERGFTPTYRSLRSSPPPMPPVPDPAQWARGHVAESVSRQEAGGAEPQRARKSAFIEHLPENAGWFGEKKAGVSDTTGVLADRFNDIISRIFL</sequence>
<accession>F9X4I8</accession>
<feature type="compositionally biased region" description="Basic and acidic residues" evidence="1">
    <location>
        <begin position="112"/>
        <end position="125"/>
    </location>
</feature>
<proteinExistence type="predicted"/>
<feature type="region of interest" description="Disordered" evidence="1">
    <location>
        <begin position="1"/>
        <end position="23"/>
    </location>
</feature>
<dbReference type="Proteomes" id="UP000008062">
    <property type="component" value="Chromosome 2"/>
</dbReference>
<dbReference type="AlphaFoldDB" id="F9X4I8"/>
<feature type="region of interest" description="Disordered" evidence="1">
    <location>
        <begin position="108"/>
        <end position="216"/>
    </location>
</feature>
<organism evidence="2 3">
    <name type="scientific">Zymoseptoria tritici (strain CBS 115943 / IPO323)</name>
    <name type="common">Speckled leaf blotch fungus</name>
    <name type="synonym">Septoria tritici</name>
    <dbReference type="NCBI Taxonomy" id="336722"/>
    <lineage>
        <taxon>Eukaryota</taxon>
        <taxon>Fungi</taxon>
        <taxon>Dikarya</taxon>
        <taxon>Ascomycota</taxon>
        <taxon>Pezizomycotina</taxon>
        <taxon>Dothideomycetes</taxon>
        <taxon>Dothideomycetidae</taxon>
        <taxon>Mycosphaerellales</taxon>
        <taxon>Mycosphaerellaceae</taxon>
        <taxon>Zymoseptoria</taxon>
    </lineage>
</organism>
<feature type="compositionally biased region" description="Basic and acidic residues" evidence="1">
    <location>
        <begin position="133"/>
        <end position="142"/>
    </location>
</feature>
<feature type="compositionally biased region" description="Low complexity" evidence="1">
    <location>
        <begin position="48"/>
        <end position="58"/>
    </location>
</feature>
<evidence type="ECO:0000313" key="2">
    <source>
        <dbReference type="EMBL" id="EGP89977.1"/>
    </source>
</evidence>
<reference evidence="2 3" key="1">
    <citation type="journal article" date="2011" name="PLoS Genet.">
        <title>Finished genome of the fungal wheat pathogen Mycosphaerella graminicola reveals dispensome structure, chromosome plasticity, and stealth pathogenesis.</title>
        <authorList>
            <person name="Goodwin S.B."/>
            <person name="Ben M'barek S."/>
            <person name="Dhillon B."/>
            <person name="Wittenberg A.H.J."/>
            <person name="Crane C.F."/>
            <person name="Hane J.K."/>
            <person name="Foster A.J."/>
            <person name="Van der Lee T.A.J."/>
            <person name="Grimwood J."/>
            <person name="Aerts A."/>
            <person name="Antoniw J."/>
            <person name="Bailey A."/>
            <person name="Bluhm B."/>
            <person name="Bowler J."/>
            <person name="Bristow J."/>
            <person name="van der Burgt A."/>
            <person name="Canto-Canche B."/>
            <person name="Churchill A.C.L."/>
            <person name="Conde-Ferraez L."/>
            <person name="Cools H.J."/>
            <person name="Coutinho P.M."/>
            <person name="Csukai M."/>
            <person name="Dehal P."/>
            <person name="De Wit P."/>
            <person name="Donzelli B."/>
            <person name="van de Geest H.C."/>
            <person name="van Ham R.C.H.J."/>
            <person name="Hammond-Kosack K.E."/>
            <person name="Henrissat B."/>
            <person name="Kilian A."/>
            <person name="Kobayashi A.K."/>
            <person name="Koopmann E."/>
            <person name="Kourmpetis Y."/>
            <person name="Kuzniar A."/>
            <person name="Lindquist E."/>
            <person name="Lombard V."/>
            <person name="Maliepaard C."/>
            <person name="Martins N."/>
            <person name="Mehrabi R."/>
            <person name="Nap J.P.H."/>
            <person name="Ponomarenko A."/>
            <person name="Rudd J.J."/>
            <person name="Salamov A."/>
            <person name="Schmutz J."/>
            <person name="Schouten H.J."/>
            <person name="Shapiro H."/>
            <person name="Stergiopoulos I."/>
            <person name="Torriani S.F.F."/>
            <person name="Tu H."/>
            <person name="de Vries R.P."/>
            <person name="Waalwijk C."/>
            <person name="Ware S.B."/>
            <person name="Wiebenga A."/>
            <person name="Zwiers L.-H."/>
            <person name="Oliver R.P."/>
            <person name="Grigoriev I.V."/>
            <person name="Kema G.H.J."/>
        </authorList>
    </citation>
    <scope>NUCLEOTIDE SEQUENCE [LARGE SCALE GENOMIC DNA]</scope>
    <source>
        <strain evidence="3">CBS 115943 / IPO323</strain>
    </source>
</reference>
<dbReference type="KEGG" id="ztr:MYCGRDRAFT_90847"/>
<feature type="compositionally biased region" description="Pro residues" evidence="1">
    <location>
        <begin position="180"/>
        <end position="189"/>
    </location>
</feature>
<feature type="compositionally biased region" description="Basic and acidic residues" evidence="1">
    <location>
        <begin position="152"/>
        <end position="161"/>
    </location>
</feature>
<name>F9X4I8_ZYMTI</name>
<keyword evidence="3" id="KW-1185">Reference proteome</keyword>
<evidence type="ECO:0000256" key="1">
    <source>
        <dbReference type="SAM" id="MobiDB-lite"/>
    </source>
</evidence>
<dbReference type="GeneID" id="13399792"/>
<dbReference type="EMBL" id="CM001197">
    <property type="protein sequence ID" value="EGP89977.1"/>
    <property type="molecule type" value="Genomic_DNA"/>
</dbReference>
<evidence type="ECO:0000313" key="3">
    <source>
        <dbReference type="Proteomes" id="UP000008062"/>
    </source>
</evidence>
<dbReference type="HOGENOM" id="CLU_1078512_0_0_1"/>
<gene>
    <name evidence="2" type="ORF">MYCGRDRAFT_90847</name>
</gene>